<comment type="cofactor">
    <cofactor evidence="1">
        <name>Mn(2+)</name>
        <dbReference type="ChEBI" id="CHEBI:29035"/>
    </cofactor>
</comment>
<comment type="subcellular location">
    <subcellularLocation>
        <location evidence="4 16">Cytoplasm</location>
    </subcellularLocation>
</comment>
<evidence type="ECO:0000256" key="2">
    <source>
        <dbReference type="ARBA" id="ARBA00001946"/>
    </source>
</evidence>
<dbReference type="InterPro" id="IPR011761">
    <property type="entry name" value="ATP-grasp"/>
</dbReference>
<evidence type="ECO:0000256" key="5">
    <source>
        <dbReference type="ARBA" id="ARBA00004752"/>
    </source>
</evidence>
<evidence type="ECO:0000256" key="16">
    <source>
        <dbReference type="HAMAP-Rule" id="MF_00047"/>
    </source>
</evidence>
<evidence type="ECO:0000256" key="8">
    <source>
        <dbReference type="ARBA" id="ARBA00022490"/>
    </source>
</evidence>
<evidence type="ECO:0000256" key="9">
    <source>
        <dbReference type="ARBA" id="ARBA00022598"/>
    </source>
</evidence>
<evidence type="ECO:0000256" key="6">
    <source>
        <dbReference type="ARBA" id="ARBA00010871"/>
    </source>
</evidence>
<dbReference type="PANTHER" id="PTHR23132">
    <property type="entry name" value="D-ALANINE--D-ALANINE LIGASE"/>
    <property type="match status" value="1"/>
</dbReference>
<keyword evidence="8 16" id="KW-0963">Cytoplasm</keyword>
<evidence type="ECO:0000256" key="12">
    <source>
        <dbReference type="ARBA" id="ARBA00022960"/>
    </source>
</evidence>
<keyword evidence="13 16" id="KW-0573">Peptidoglycan synthesis</keyword>
<evidence type="ECO:0000256" key="17">
    <source>
        <dbReference type="PROSITE-ProRule" id="PRU00409"/>
    </source>
</evidence>
<dbReference type="InterPro" id="IPR011127">
    <property type="entry name" value="Dala_Dala_lig_N"/>
</dbReference>
<name>A0ABP9SFG6_9GAMM</name>
<gene>
    <name evidence="16" type="primary">ddl</name>
    <name evidence="19" type="ORF">GCM10025772_27030</name>
</gene>
<keyword evidence="14 16" id="KW-0961">Cell wall biogenesis/degradation</keyword>
<reference evidence="20" key="1">
    <citation type="journal article" date="2019" name="Int. J. Syst. Evol. Microbiol.">
        <title>The Global Catalogue of Microorganisms (GCM) 10K type strain sequencing project: providing services to taxonomists for standard genome sequencing and annotation.</title>
        <authorList>
            <consortium name="The Broad Institute Genomics Platform"/>
            <consortium name="The Broad Institute Genome Sequencing Center for Infectious Disease"/>
            <person name="Wu L."/>
            <person name="Ma J."/>
        </authorList>
    </citation>
    <scope>NUCLEOTIDE SEQUENCE [LARGE SCALE GENOMIC DNA]</scope>
    <source>
        <strain evidence="20">JCM 18720</strain>
    </source>
</reference>
<dbReference type="PROSITE" id="PS50975">
    <property type="entry name" value="ATP_GRASP"/>
    <property type="match status" value="1"/>
</dbReference>
<feature type="domain" description="ATP-grasp" evidence="18">
    <location>
        <begin position="106"/>
        <end position="305"/>
    </location>
</feature>
<keyword evidence="9 16" id="KW-0436">Ligase</keyword>
<dbReference type="Proteomes" id="UP001501600">
    <property type="component" value="Unassembled WGS sequence"/>
</dbReference>
<dbReference type="Gene3D" id="3.40.50.20">
    <property type="match status" value="1"/>
</dbReference>
<keyword evidence="10 17" id="KW-0547">Nucleotide-binding</keyword>
<comment type="similarity">
    <text evidence="6 16">Belongs to the D-alanine--D-alanine ligase family.</text>
</comment>
<dbReference type="PIRSF" id="PIRSF039102">
    <property type="entry name" value="Ddl/VanB"/>
    <property type="match status" value="1"/>
</dbReference>
<comment type="catalytic activity">
    <reaction evidence="15 16">
        <text>2 D-alanine + ATP = D-alanyl-D-alanine + ADP + phosphate + H(+)</text>
        <dbReference type="Rhea" id="RHEA:11224"/>
        <dbReference type="ChEBI" id="CHEBI:15378"/>
        <dbReference type="ChEBI" id="CHEBI:30616"/>
        <dbReference type="ChEBI" id="CHEBI:43474"/>
        <dbReference type="ChEBI" id="CHEBI:57416"/>
        <dbReference type="ChEBI" id="CHEBI:57822"/>
        <dbReference type="ChEBI" id="CHEBI:456216"/>
        <dbReference type="EC" id="6.3.2.4"/>
    </reaction>
</comment>
<dbReference type="EMBL" id="BAABLF010000029">
    <property type="protein sequence ID" value="GAA5194325.1"/>
    <property type="molecule type" value="Genomic_DNA"/>
</dbReference>
<dbReference type="PANTHER" id="PTHR23132:SF23">
    <property type="entry name" value="D-ALANINE--D-ALANINE LIGASE B"/>
    <property type="match status" value="1"/>
</dbReference>
<dbReference type="Gene3D" id="3.30.1490.20">
    <property type="entry name" value="ATP-grasp fold, A domain"/>
    <property type="match status" value="1"/>
</dbReference>
<comment type="cofactor">
    <cofactor evidence="2">
        <name>Mg(2+)</name>
        <dbReference type="ChEBI" id="CHEBI:18420"/>
    </cofactor>
</comment>
<evidence type="ECO:0000256" key="1">
    <source>
        <dbReference type="ARBA" id="ARBA00001936"/>
    </source>
</evidence>
<sequence length="308" mass="32808">MSEVMKISAGKVAVLFGGKSAEREVSLNSGTAVLQGLQRAGVDAYPFDPATRPLAELAAFDTAFVVLHGRGGEDGSVQGALELMGIPYTGSRIMGCAVAMDKVRTKWLWRGLDLPTAKFEVVEKEKFCDKDAAAIMARLGSPVMVKPANEGSSVGMAKASDPDALLGAVQSALKYDNTVLIEAWIHGPEYTVAILDGQALPVIRMETDHEFYDYDAKYVTGDTRYLIPCGLSQAEELAMQELALKAFASVGGGGWGRVDVMRDAEGNFQLLEVNTVPGMTETSLVPKAAAAAGIDFDSLVVRILDLAR</sequence>
<evidence type="ECO:0000313" key="19">
    <source>
        <dbReference type="EMBL" id="GAA5194325.1"/>
    </source>
</evidence>
<dbReference type="HAMAP" id="MF_00047">
    <property type="entry name" value="Dala_Dala_lig"/>
    <property type="match status" value="1"/>
</dbReference>
<dbReference type="PROSITE" id="PS00844">
    <property type="entry name" value="DALA_DALA_LIGASE_2"/>
    <property type="match status" value="1"/>
</dbReference>
<evidence type="ECO:0000256" key="15">
    <source>
        <dbReference type="ARBA" id="ARBA00047614"/>
    </source>
</evidence>
<protein>
    <recommendedName>
        <fullName evidence="7 16">D-alanine--D-alanine ligase</fullName>
        <ecNumber evidence="7 16">6.3.2.4</ecNumber>
    </recommendedName>
    <alternativeName>
        <fullName evidence="16">D-Ala-D-Ala ligase</fullName>
    </alternativeName>
    <alternativeName>
        <fullName evidence="16">D-alanylalanine synthetase</fullName>
    </alternativeName>
</protein>
<dbReference type="EC" id="6.3.2.4" evidence="7 16"/>
<dbReference type="Pfam" id="PF01820">
    <property type="entry name" value="Dala_Dala_lig_N"/>
    <property type="match status" value="1"/>
</dbReference>
<evidence type="ECO:0000313" key="20">
    <source>
        <dbReference type="Proteomes" id="UP001501600"/>
    </source>
</evidence>
<dbReference type="InterPro" id="IPR013815">
    <property type="entry name" value="ATP_grasp_subdomain_1"/>
</dbReference>
<dbReference type="GO" id="GO:0016874">
    <property type="term" value="F:ligase activity"/>
    <property type="evidence" value="ECO:0007669"/>
    <property type="project" value="UniProtKB-KW"/>
</dbReference>
<evidence type="ECO:0000256" key="10">
    <source>
        <dbReference type="ARBA" id="ARBA00022741"/>
    </source>
</evidence>
<evidence type="ECO:0000259" key="18">
    <source>
        <dbReference type="PROSITE" id="PS50975"/>
    </source>
</evidence>
<evidence type="ECO:0000256" key="3">
    <source>
        <dbReference type="ARBA" id="ARBA00003921"/>
    </source>
</evidence>
<evidence type="ECO:0000256" key="13">
    <source>
        <dbReference type="ARBA" id="ARBA00022984"/>
    </source>
</evidence>
<accession>A0ABP9SFG6</accession>
<keyword evidence="12 16" id="KW-0133">Cell shape</keyword>
<dbReference type="InterPro" id="IPR000291">
    <property type="entry name" value="D-Ala_lig_Van_CS"/>
</dbReference>
<dbReference type="InterPro" id="IPR011095">
    <property type="entry name" value="Dala_Dala_lig_C"/>
</dbReference>
<dbReference type="Pfam" id="PF07478">
    <property type="entry name" value="Dala_Dala_lig_C"/>
    <property type="match status" value="1"/>
</dbReference>
<dbReference type="SUPFAM" id="SSF56059">
    <property type="entry name" value="Glutathione synthetase ATP-binding domain-like"/>
    <property type="match status" value="1"/>
</dbReference>
<proteinExistence type="inferred from homology"/>
<keyword evidence="11 17" id="KW-0067">ATP-binding</keyword>
<organism evidence="19 20">
    <name type="scientific">Ferrimonas gelatinilytica</name>
    <dbReference type="NCBI Taxonomy" id="1255257"/>
    <lineage>
        <taxon>Bacteria</taxon>
        <taxon>Pseudomonadati</taxon>
        <taxon>Pseudomonadota</taxon>
        <taxon>Gammaproteobacteria</taxon>
        <taxon>Alteromonadales</taxon>
        <taxon>Ferrimonadaceae</taxon>
        <taxon>Ferrimonas</taxon>
    </lineage>
</organism>
<dbReference type="NCBIfam" id="TIGR01205">
    <property type="entry name" value="D_ala_D_alaTIGR"/>
    <property type="match status" value="1"/>
</dbReference>
<comment type="caution">
    <text evidence="19">The sequence shown here is derived from an EMBL/GenBank/DDBJ whole genome shotgun (WGS) entry which is preliminary data.</text>
</comment>
<evidence type="ECO:0000256" key="7">
    <source>
        <dbReference type="ARBA" id="ARBA00012216"/>
    </source>
</evidence>
<evidence type="ECO:0000256" key="4">
    <source>
        <dbReference type="ARBA" id="ARBA00004496"/>
    </source>
</evidence>
<comment type="function">
    <text evidence="3 16">Cell wall formation.</text>
</comment>
<dbReference type="PROSITE" id="PS00843">
    <property type="entry name" value="DALA_DALA_LIGASE_1"/>
    <property type="match status" value="1"/>
</dbReference>
<dbReference type="InterPro" id="IPR016185">
    <property type="entry name" value="PreATP-grasp_dom_sf"/>
</dbReference>
<evidence type="ECO:0000256" key="11">
    <source>
        <dbReference type="ARBA" id="ARBA00022840"/>
    </source>
</evidence>
<comment type="pathway">
    <text evidence="5 16">Cell wall biogenesis; peptidoglycan biosynthesis.</text>
</comment>
<dbReference type="Gene3D" id="3.30.470.20">
    <property type="entry name" value="ATP-grasp fold, B domain"/>
    <property type="match status" value="1"/>
</dbReference>
<dbReference type="NCBIfam" id="NF002378">
    <property type="entry name" value="PRK01372.1"/>
    <property type="match status" value="1"/>
</dbReference>
<dbReference type="InterPro" id="IPR005905">
    <property type="entry name" value="D_ala_D_ala"/>
</dbReference>
<dbReference type="SUPFAM" id="SSF52440">
    <property type="entry name" value="PreATP-grasp domain"/>
    <property type="match status" value="1"/>
</dbReference>
<keyword evidence="20" id="KW-1185">Reference proteome</keyword>
<evidence type="ECO:0000256" key="14">
    <source>
        <dbReference type="ARBA" id="ARBA00023316"/>
    </source>
</evidence>